<evidence type="ECO:0000313" key="2">
    <source>
        <dbReference type="EMBL" id="THF79123.1"/>
    </source>
</evidence>
<accession>A0A4S4BWV8</accession>
<organism evidence="2 3">
    <name type="scientific">Cohnella fermenti</name>
    <dbReference type="NCBI Taxonomy" id="2565925"/>
    <lineage>
        <taxon>Bacteria</taxon>
        <taxon>Bacillati</taxon>
        <taxon>Bacillota</taxon>
        <taxon>Bacilli</taxon>
        <taxon>Bacillales</taxon>
        <taxon>Paenibacillaceae</taxon>
        <taxon>Cohnella</taxon>
    </lineage>
</organism>
<name>A0A4S4BWV8_9BACL</name>
<keyword evidence="3" id="KW-1185">Reference proteome</keyword>
<evidence type="ECO:0000313" key="3">
    <source>
        <dbReference type="Proteomes" id="UP000310636"/>
    </source>
</evidence>
<sequence>MRSKLAVQLFTVREACASDMANALERLKGMGWSGVQFAGLHGWSAARLADKLRDLELRAAGLHYGYAPLLAGLEQHIEDAIALGTRDLVCSSIPIEMRTEDGYREVRKELAQAAQHASKRGVRISYHNHAYEFEQEVDGMDGLSYLLEPSAGHAVLAEPDVYWIFRGGMPLLPFLERYADRVPLIHLKDMTSDEKATFAPVGTGRIDFAPIAEWGERSGVEWYVVEQDRCEGDPFDALQTSYTNLQRIIASMEDGTIN</sequence>
<dbReference type="InterPro" id="IPR036237">
    <property type="entry name" value="Xyl_isomerase-like_sf"/>
</dbReference>
<comment type="caution">
    <text evidence="2">The sequence shown here is derived from an EMBL/GenBank/DDBJ whole genome shotgun (WGS) entry which is preliminary data.</text>
</comment>
<dbReference type="PANTHER" id="PTHR12110">
    <property type="entry name" value="HYDROXYPYRUVATE ISOMERASE"/>
    <property type="match status" value="1"/>
</dbReference>
<feature type="domain" description="Xylose isomerase-like TIM barrel" evidence="1">
    <location>
        <begin position="71"/>
        <end position="227"/>
    </location>
</feature>
<dbReference type="AlphaFoldDB" id="A0A4S4BWV8"/>
<dbReference type="InterPro" id="IPR050312">
    <property type="entry name" value="IolE/XylAMocC-like"/>
</dbReference>
<dbReference type="GO" id="GO:0016853">
    <property type="term" value="F:isomerase activity"/>
    <property type="evidence" value="ECO:0007669"/>
    <property type="project" value="UniProtKB-KW"/>
</dbReference>
<dbReference type="RefSeq" id="WP_136370229.1">
    <property type="nucleotide sequence ID" value="NZ_SSOB01000014.1"/>
</dbReference>
<dbReference type="EMBL" id="SSOB01000014">
    <property type="protein sequence ID" value="THF79123.1"/>
    <property type="molecule type" value="Genomic_DNA"/>
</dbReference>
<dbReference type="InterPro" id="IPR013022">
    <property type="entry name" value="Xyl_isomerase-like_TIM-brl"/>
</dbReference>
<dbReference type="PANTHER" id="PTHR12110:SF41">
    <property type="entry name" value="INOSOSE DEHYDRATASE"/>
    <property type="match status" value="1"/>
</dbReference>
<protein>
    <submittedName>
        <fullName evidence="2">Sugar phosphate isomerase/epimerase</fullName>
    </submittedName>
</protein>
<proteinExistence type="predicted"/>
<dbReference type="OrthoDB" id="9798407at2"/>
<reference evidence="2 3" key="1">
    <citation type="submission" date="2019-04" db="EMBL/GenBank/DDBJ databases">
        <title>Cohnella sp. nov. isolated from preserved vegetables.</title>
        <authorList>
            <person name="Lin S.-Y."/>
            <person name="Hung M.-H."/>
            <person name="Young C.-C."/>
        </authorList>
    </citation>
    <scope>NUCLEOTIDE SEQUENCE [LARGE SCALE GENOMIC DNA]</scope>
    <source>
        <strain evidence="2 3">CC-MHH1044</strain>
    </source>
</reference>
<evidence type="ECO:0000259" key="1">
    <source>
        <dbReference type="Pfam" id="PF01261"/>
    </source>
</evidence>
<dbReference type="Proteomes" id="UP000310636">
    <property type="component" value="Unassembled WGS sequence"/>
</dbReference>
<gene>
    <name evidence="2" type="ORF">E6C55_12980</name>
</gene>
<dbReference type="Pfam" id="PF01261">
    <property type="entry name" value="AP_endonuc_2"/>
    <property type="match status" value="1"/>
</dbReference>
<dbReference type="Gene3D" id="3.20.20.150">
    <property type="entry name" value="Divalent-metal-dependent TIM barrel enzymes"/>
    <property type="match status" value="1"/>
</dbReference>
<keyword evidence="2" id="KW-0413">Isomerase</keyword>
<dbReference type="SUPFAM" id="SSF51658">
    <property type="entry name" value="Xylose isomerase-like"/>
    <property type="match status" value="1"/>
</dbReference>